<evidence type="ECO:0000313" key="3">
    <source>
        <dbReference type="Proteomes" id="UP000031258"/>
    </source>
</evidence>
<gene>
    <name evidence="2" type="ORF">NF27_DT00130</name>
</gene>
<evidence type="ECO:0008006" key="4">
    <source>
        <dbReference type="Google" id="ProtNLM"/>
    </source>
</evidence>
<proteinExistence type="predicted"/>
<feature type="signal peptide" evidence="1">
    <location>
        <begin position="1"/>
        <end position="21"/>
    </location>
</feature>
<name>A0A0C1QIB4_9RICK</name>
<accession>A0A0C1QIB4</accession>
<dbReference type="RefSeq" id="WP_161791799.1">
    <property type="nucleotide sequence ID" value="NZ_JSWE01000096.1"/>
</dbReference>
<organism evidence="2 3">
    <name type="scientific">Candidatus Jidaibacter acanthamoebae</name>
    <dbReference type="NCBI Taxonomy" id="86105"/>
    <lineage>
        <taxon>Bacteria</taxon>
        <taxon>Pseudomonadati</taxon>
        <taxon>Pseudomonadota</taxon>
        <taxon>Alphaproteobacteria</taxon>
        <taxon>Rickettsiales</taxon>
        <taxon>Candidatus Midichloriaceae</taxon>
        <taxon>Candidatus Jidaibacter</taxon>
    </lineage>
</organism>
<evidence type="ECO:0000256" key="1">
    <source>
        <dbReference type="SAM" id="SignalP"/>
    </source>
</evidence>
<reference evidence="2 3" key="1">
    <citation type="submission" date="2014-11" db="EMBL/GenBank/DDBJ databases">
        <title>A Rickettsiales Symbiont of Amoebae With Ancient Features.</title>
        <authorList>
            <person name="Schulz F."/>
            <person name="Martijn J."/>
            <person name="Wascher F."/>
            <person name="Kostanjsek R."/>
            <person name="Ettema T.J."/>
            <person name="Horn M."/>
        </authorList>
    </citation>
    <scope>NUCLEOTIDE SEQUENCE [LARGE SCALE GENOMIC DNA]</scope>
    <source>
        <strain evidence="2 3">UWC36</strain>
    </source>
</reference>
<sequence length="58" mass="6281">MAIFKKVLILSIIAVAMVASSRFENIKKDTSINKLQSQIHLEINNTLTPLHCGTGGDG</sequence>
<dbReference type="EMBL" id="JSWE01000096">
    <property type="protein sequence ID" value="KIE05239.1"/>
    <property type="molecule type" value="Genomic_DNA"/>
</dbReference>
<keyword evidence="1" id="KW-0732">Signal</keyword>
<dbReference type="AlphaFoldDB" id="A0A0C1QIB4"/>
<protein>
    <recommendedName>
        <fullName evidence="4">Secreted protein</fullName>
    </recommendedName>
</protein>
<feature type="chain" id="PRO_5002151226" description="Secreted protein" evidence="1">
    <location>
        <begin position="22"/>
        <end position="58"/>
    </location>
</feature>
<comment type="caution">
    <text evidence="2">The sequence shown here is derived from an EMBL/GenBank/DDBJ whole genome shotgun (WGS) entry which is preliminary data.</text>
</comment>
<keyword evidence="3" id="KW-1185">Reference proteome</keyword>
<evidence type="ECO:0000313" key="2">
    <source>
        <dbReference type="EMBL" id="KIE05239.1"/>
    </source>
</evidence>
<dbReference type="Proteomes" id="UP000031258">
    <property type="component" value="Unassembled WGS sequence"/>
</dbReference>